<dbReference type="GO" id="GO:0004930">
    <property type="term" value="F:G protein-coupled receptor activity"/>
    <property type="evidence" value="ECO:0007669"/>
    <property type="project" value="UniProtKB-KW"/>
</dbReference>
<keyword evidence="14" id="KW-1185">Reference proteome</keyword>
<dbReference type="Proteomes" id="UP000440578">
    <property type="component" value="Unassembled WGS sequence"/>
</dbReference>
<name>A0A6A4VAI5_AMPAM</name>
<gene>
    <name evidence="13" type="primary">ADRB1</name>
    <name evidence="13" type="ORF">FJT64_014010</name>
</gene>
<feature type="transmembrane region" description="Helical" evidence="11">
    <location>
        <begin position="23"/>
        <end position="47"/>
    </location>
</feature>
<dbReference type="OrthoDB" id="5980076at2759"/>
<comment type="similarity">
    <text evidence="2">Belongs to the G-protein coupled receptor 1 family.</text>
</comment>
<dbReference type="PANTHER" id="PTHR22752">
    <property type="entry name" value="G PROTEIN-COUPLED RECEPTOR"/>
    <property type="match status" value="1"/>
</dbReference>
<comment type="caution">
    <text evidence="13">The sequence shown here is derived from an EMBL/GenBank/DDBJ whole genome shotgun (WGS) entry which is preliminary data.</text>
</comment>
<evidence type="ECO:0000313" key="14">
    <source>
        <dbReference type="Proteomes" id="UP000440578"/>
    </source>
</evidence>
<dbReference type="Pfam" id="PF00001">
    <property type="entry name" value="7tm_1"/>
    <property type="match status" value="1"/>
</dbReference>
<feature type="transmembrane region" description="Helical" evidence="11">
    <location>
        <begin position="316"/>
        <end position="338"/>
    </location>
</feature>
<feature type="region of interest" description="Disordered" evidence="10">
    <location>
        <begin position="235"/>
        <end position="257"/>
    </location>
</feature>
<evidence type="ECO:0000256" key="7">
    <source>
        <dbReference type="ARBA" id="ARBA00023136"/>
    </source>
</evidence>
<feature type="region of interest" description="Disordered" evidence="10">
    <location>
        <begin position="362"/>
        <end position="400"/>
    </location>
</feature>
<evidence type="ECO:0000256" key="4">
    <source>
        <dbReference type="ARBA" id="ARBA00022692"/>
    </source>
</evidence>
<keyword evidence="8 13" id="KW-0675">Receptor</keyword>
<feature type="transmembrane region" description="Helical" evidence="11">
    <location>
        <begin position="137"/>
        <end position="157"/>
    </location>
</feature>
<feature type="transmembrane region" description="Helical" evidence="11">
    <location>
        <begin position="284"/>
        <end position="304"/>
    </location>
</feature>
<proteinExistence type="inferred from homology"/>
<keyword evidence="4 11" id="KW-0812">Transmembrane</keyword>
<feature type="domain" description="G-protein coupled receptors family 1 profile" evidence="12">
    <location>
        <begin position="38"/>
        <end position="336"/>
    </location>
</feature>
<keyword evidence="7 11" id="KW-0472">Membrane</keyword>
<evidence type="ECO:0000256" key="6">
    <source>
        <dbReference type="ARBA" id="ARBA00023040"/>
    </source>
</evidence>
<dbReference type="CDD" id="cd00637">
    <property type="entry name" value="7tm_classA_rhodopsin-like"/>
    <property type="match status" value="1"/>
</dbReference>
<evidence type="ECO:0000256" key="2">
    <source>
        <dbReference type="ARBA" id="ARBA00010663"/>
    </source>
</evidence>
<sequence length="440" mass="47875">MTLPCLSGAMPAAHLLHAVIDGVVVLLFLLVFLVATVANTLILAVLYRRPSLRSTSNSLICSLSGTNLLSVSVLLPLVVIDTAKPELLHDDVCRPMDAVAMFVITSSVIATVIIAVDKFCAIEEPLRYHSVMTPGRAALLAGVGWTASLASAAASTIGELRTRGWAVCQPREQVADPHDHSDEFRDNRSWTSRRQLVIIVQTAVVFFLPLVLLTWIYFCISRAARRSSARARSCAQLPHRPPPEAPQGDELPPPEQDPVTGCLRRVLSRLVALWNSEEARAVKVSVMVVVLFACCYVPFFAIELVRVSLARSLPPVYTHVSLIFVVSNAALAPFLYSLRSQTMQAEVRRLFLGRLADNRRSDAAGRRARARSTQSASVTPSGDGEEPPEPPGTPRTRFNVLGHPTYIRDSSMDSDSSGMTGVTAISVESTELEVAPIHRV</sequence>
<evidence type="ECO:0000256" key="8">
    <source>
        <dbReference type="ARBA" id="ARBA00023170"/>
    </source>
</evidence>
<evidence type="ECO:0000259" key="12">
    <source>
        <dbReference type="PROSITE" id="PS50262"/>
    </source>
</evidence>
<dbReference type="SMART" id="SM01381">
    <property type="entry name" value="7TM_GPCR_Srsx"/>
    <property type="match status" value="1"/>
</dbReference>
<protein>
    <submittedName>
        <fullName evidence="13">Beta-1 adrenergic receptor</fullName>
    </submittedName>
</protein>
<dbReference type="GO" id="GO:0005886">
    <property type="term" value="C:plasma membrane"/>
    <property type="evidence" value="ECO:0007669"/>
    <property type="project" value="UniProtKB-SubCell"/>
</dbReference>
<feature type="transmembrane region" description="Helical" evidence="11">
    <location>
        <begin position="59"/>
        <end position="78"/>
    </location>
</feature>
<keyword evidence="3" id="KW-1003">Cell membrane</keyword>
<dbReference type="SUPFAM" id="SSF81321">
    <property type="entry name" value="Family A G protein-coupled receptor-like"/>
    <property type="match status" value="1"/>
</dbReference>
<feature type="compositionally biased region" description="Low complexity" evidence="10">
    <location>
        <begin position="371"/>
        <end position="382"/>
    </location>
</feature>
<evidence type="ECO:0000256" key="3">
    <source>
        <dbReference type="ARBA" id="ARBA00022475"/>
    </source>
</evidence>
<accession>A0A6A4VAI5</accession>
<dbReference type="EMBL" id="VIIS01002179">
    <property type="protein sequence ID" value="KAF0287628.1"/>
    <property type="molecule type" value="Genomic_DNA"/>
</dbReference>
<evidence type="ECO:0000256" key="1">
    <source>
        <dbReference type="ARBA" id="ARBA00004651"/>
    </source>
</evidence>
<evidence type="ECO:0000313" key="13">
    <source>
        <dbReference type="EMBL" id="KAF0287628.1"/>
    </source>
</evidence>
<keyword evidence="9" id="KW-0807">Transducer</keyword>
<feature type="transmembrane region" description="Helical" evidence="11">
    <location>
        <begin position="196"/>
        <end position="220"/>
    </location>
</feature>
<evidence type="ECO:0000256" key="11">
    <source>
        <dbReference type="SAM" id="Phobius"/>
    </source>
</evidence>
<comment type="subcellular location">
    <subcellularLocation>
        <location evidence="1">Cell membrane</location>
        <topology evidence="1">Multi-pass membrane protein</topology>
    </subcellularLocation>
</comment>
<evidence type="ECO:0000256" key="10">
    <source>
        <dbReference type="SAM" id="MobiDB-lite"/>
    </source>
</evidence>
<dbReference type="PANTHER" id="PTHR22752:SF1">
    <property type="entry name" value="G-PROTEIN COUPLED RECEPTOR 176"/>
    <property type="match status" value="1"/>
</dbReference>
<dbReference type="InterPro" id="IPR000276">
    <property type="entry name" value="GPCR_Rhodpsn"/>
</dbReference>
<reference evidence="13 14" key="1">
    <citation type="submission" date="2019-07" db="EMBL/GenBank/DDBJ databases">
        <title>Draft genome assembly of a fouling barnacle, Amphibalanus amphitrite (Darwin, 1854): The first reference genome for Thecostraca.</title>
        <authorList>
            <person name="Kim W."/>
        </authorList>
    </citation>
    <scope>NUCLEOTIDE SEQUENCE [LARGE SCALE GENOMIC DNA]</scope>
    <source>
        <strain evidence="13">SNU_AA5</strain>
        <tissue evidence="13">Soma without cirri and trophi</tissue>
    </source>
</reference>
<evidence type="ECO:0000256" key="5">
    <source>
        <dbReference type="ARBA" id="ARBA00022989"/>
    </source>
</evidence>
<dbReference type="PROSITE" id="PS50262">
    <property type="entry name" value="G_PROTEIN_RECEP_F1_2"/>
    <property type="match status" value="1"/>
</dbReference>
<dbReference type="AlphaFoldDB" id="A0A6A4VAI5"/>
<dbReference type="InterPro" id="IPR017452">
    <property type="entry name" value="GPCR_Rhodpsn_7TM"/>
</dbReference>
<dbReference type="Gene3D" id="1.20.1070.10">
    <property type="entry name" value="Rhodopsin 7-helix transmembrane proteins"/>
    <property type="match status" value="1"/>
</dbReference>
<feature type="compositionally biased region" description="Pro residues" evidence="10">
    <location>
        <begin position="239"/>
        <end position="256"/>
    </location>
</feature>
<keyword evidence="5 11" id="KW-1133">Transmembrane helix</keyword>
<evidence type="ECO:0000256" key="9">
    <source>
        <dbReference type="ARBA" id="ARBA00023224"/>
    </source>
</evidence>
<keyword evidence="6" id="KW-0297">G-protein coupled receptor</keyword>
<feature type="transmembrane region" description="Helical" evidence="11">
    <location>
        <begin position="98"/>
        <end position="116"/>
    </location>
</feature>
<dbReference type="PRINTS" id="PR00237">
    <property type="entry name" value="GPCRRHODOPSN"/>
</dbReference>
<organism evidence="13 14">
    <name type="scientific">Amphibalanus amphitrite</name>
    <name type="common">Striped barnacle</name>
    <name type="synonym">Balanus amphitrite</name>
    <dbReference type="NCBI Taxonomy" id="1232801"/>
    <lineage>
        <taxon>Eukaryota</taxon>
        <taxon>Metazoa</taxon>
        <taxon>Ecdysozoa</taxon>
        <taxon>Arthropoda</taxon>
        <taxon>Crustacea</taxon>
        <taxon>Multicrustacea</taxon>
        <taxon>Cirripedia</taxon>
        <taxon>Thoracica</taxon>
        <taxon>Thoracicalcarea</taxon>
        <taxon>Balanomorpha</taxon>
        <taxon>Balanoidea</taxon>
        <taxon>Balanidae</taxon>
        <taxon>Amphibalaninae</taxon>
        <taxon>Amphibalanus</taxon>
    </lineage>
</organism>